<dbReference type="Proteomes" id="UP000242381">
    <property type="component" value="Unassembled WGS sequence"/>
</dbReference>
<evidence type="ECO:0000256" key="1">
    <source>
        <dbReference type="ARBA" id="ARBA00023125"/>
    </source>
</evidence>
<dbReference type="InterPro" id="IPR010095">
    <property type="entry name" value="Cas12f1-like_TNB"/>
</dbReference>
<accession>A0A1X0S1S9</accession>
<dbReference type="Pfam" id="PF07282">
    <property type="entry name" value="Cas12f1-like_TNB"/>
    <property type="match status" value="1"/>
</dbReference>
<keyword evidence="1" id="KW-0238">DNA-binding</keyword>
<feature type="domain" description="Cas12f1-like TNB" evidence="2">
    <location>
        <begin position="86"/>
        <end position="150"/>
    </location>
</feature>
<proteinExistence type="predicted"/>
<evidence type="ECO:0000259" key="2">
    <source>
        <dbReference type="Pfam" id="PF07282"/>
    </source>
</evidence>
<evidence type="ECO:0000313" key="3">
    <source>
        <dbReference type="EMBL" id="ORE18169.1"/>
    </source>
</evidence>
<gene>
    <name evidence="3" type="ORF">BCV71DRAFT_291099</name>
</gene>
<reference evidence="3 4" key="1">
    <citation type="journal article" date="2016" name="Proc. Natl. Acad. Sci. U.S.A.">
        <title>Lipid metabolic changes in an early divergent fungus govern the establishment of a mutualistic symbiosis with endobacteria.</title>
        <authorList>
            <person name="Lastovetsky O.A."/>
            <person name="Gaspar M.L."/>
            <person name="Mondo S.J."/>
            <person name="LaButti K.M."/>
            <person name="Sandor L."/>
            <person name="Grigoriev I.V."/>
            <person name="Henry S.A."/>
            <person name="Pawlowska T.E."/>
        </authorList>
    </citation>
    <scope>NUCLEOTIDE SEQUENCE [LARGE SCALE GENOMIC DNA]</scope>
    <source>
        <strain evidence="3 4">ATCC 11559</strain>
    </source>
</reference>
<dbReference type="EMBL" id="KV921337">
    <property type="protein sequence ID" value="ORE18169.1"/>
    <property type="molecule type" value="Genomic_DNA"/>
</dbReference>
<evidence type="ECO:0000313" key="4">
    <source>
        <dbReference type="Proteomes" id="UP000242381"/>
    </source>
</evidence>
<dbReference type="VEuPathDB" id="FungiDB:BCV72DRAFT_7221"/>
<sequence length="171" mass="19274">MAKAFPFLYEGQQRAAEKMVDILVTGRAKYNKRRRKTKKNKKAALNATINVPTKKTPLIVFGNGILGKDLMKLKGNRCGVTEKLWKTLKKQERENGLIAVIIGEFNTSKACNNCEKTILVPAKHTRGNSVLVCKTHNTLWQRDVNATKNMMSISLSTWRGNGRPTVFQRSL</sequence>
<organism evidence="3 4">
    <name type="scientific">Rhizopus microsporus</name>
    <dbReference type="NCBI Taxonomy" id="58291"/>
    <lineage>
        <taxon>Eukaryota</taxon>
        <taxon>Fungi</taxon>
        <taxon>Fungi incertae sedis</taxon>
        <taxon>Mucoromycota</taxon>
        <taxon>Mucoromycotina</taxon>
        <taxon>Mucoromycetes</taxon>
        <taxon>Mucorales</taxon>
        <taxon>Mucorineae</taxon>
        <taxon>Rhizopodaceae</taxon>
        <taxon>Rhizopus</taxon>
    </lineage>
</organism>
<dbReference type="OMA" id="FNTSKAC"/>
<dbReference type="AlphaFoldDB" id="A0A1X0S1S9"/>
<protein>
    <recommendedName>
        <fullName evidence="2">Cas12f1-like TNB domain-containing protein</fullName>
    </recommendedName>
</protein>
<name>A0A1X0S1S9_RHIZD</name>
<dbReference type="GO" id="GO:0003677">
    <property type="term" value="F:DNA binding"/>
    <property type="evidence" value="ECO:0007669"/>
    <property type="project" value="UniProtKB-KW"/>
</dbReference>